<protein>
    <submittedName>
        <fullName evidence="3">Uncharacterized protein</fullName>
    </submittedName>
</protein>
<keyword evidence="2" id="KW-0472">Membrane</keyword>
<organism evidence="3 4">
    <name type="scientific">Ramlibacter henchirensis</name>
    <dbReference type="NCBI Taxonomy" id="204072"/>
    <lineage>
        <taxon>Bacteria</taxon>
        <taxon>Pseudomonadati</taxon>
        <taxon>Pseudomonadota</taxon>
        <taxon>Betaproteobacteria</taxon>
        <taxon>Burkholderiales</taxon>
        <taxon>Comamonadaceae</taxon>
        <taxon>Ramlibacter</taxon>
    </lineage>
</organism>
<proteinExistence type="predicted"/>
<dbReference type="EMBL" id="SMLM01000001">
    <property type="protein sequence ID" value="TFZ07034.1"/>
    <property type="molecule type" value="Genomic_DNA"/>
</dbReference>
<keyword evidence="2" id="KW-0812">Transmembrane</keyword>
<feature type="compositionally biased region" description="Basic and acidic residues" evidence="1">
    <location>
        <begin position="18"/>
        <end position="33"/>
    </location>
</feature>
<sequence>MDTVVTPSTESNAAPYAERTDPNTRRQHGDRSHIQGWGADLDPANRPAVPRERTPPRLDNVHWDAPEQQKARVKVYHSVERPGITPVFGTSTPPTGLSGKLRDLAFRYSENDMRHWMILLLADRVNVGEGLLQDLAHGHIPNIYREMGGPAEWRHNRKGFVTKAVVASAVVGAAWYLLRRRR</sequence>
<reference evidence="3 4" key="1">
    <citation type="submission" date="2019-03" db="EMBL/GenBank/DDBJ databases">
        <title>Ramlibacter henchirensis DSM 14656, whole genome shotgun sequence.</title>
        <authorList>
            <person name="Zhang X."/>
            <person name="Feng G."/>
            <person name="Zhu H."/>
        </authorList>
    </citation>
    <scope>NUCLEOTIDE SEQUENCE [LARGE SCALE GENOMIC DNA]</scope>
    <source>
        <strain evidence="3 4">DSM 14656</strain>
    </source>
</reference>
<accession>A0A4Z0C7R1</accession>
<evidence type="ECO:0000313" key="3">
    <source>
        <dbReference type="EMBL" id="TFZ07034.1"/>
    </source>
</evidence>
<feature type="compositionally biased region" description="Polar residues" evidence="1">
    <location>
        <begin position="1"/>
        <end position="12"/>
    </location>
</feature>
<keyword evidence="2" id="KW-1133">Transmembrane helix</keyword>
<dbReference type="OrthoDB" id="6021991at2"/>
<dbReference type="RefSeq" id="WP_135263114.1">
    <property type="nucleotide sequence ID" value="NZ_SMLM01000001.1"/>
</dbReference>
<feature type="transmembrane region" description="Helical" evidence="2">
    <location>
        <begin position="160"/>
        <end position="178"/>
    </location>
</feature>
<evidence type="ECO:0000256" key="2">
    <source>
        <dbReference type="SAM" id="Phobius"/>
    </source>
</evidence>
<dbReference type="Proteomes" id="UP000298180">
    <property type="component" value="Unassembled WGS sequence"/>
</dbReference>
<comment type="caution">
    <text evidence="3">The sequence shown here is derived from an EMBL/GenBank/DDBJ whole genome shotgun (WGS) entry which is preliminary data.</text>
</comment>
<dbReference type="AlphaFoldDB" id="A0A4Z0C7R1"/>
<feature type="compositionally biased region" description="Basic and acidic residues" evidence="1">
    <location>
        <begin position="49"/>
        <end position="61"/>
    </location>
</feature>
<gene>
    <name evidence="3" type="ORF">EZ313_10575</name>
</gene>
<evidence type="ECO:0000256" key="1">
    <source>
        <dbReference type="SAM" id="MobiDB-lite"/>
    </source>
</evidence>
<name>A0A4Z0C7R1_9BURK</name>
<keyword evidence="4" id="KW-1185">Reference proteome</keyword>
<feature type="region of interest" description="Disordered" evidence="1">
    <location>
        <begin position="1"/>
        <end position="61"/>
    </location>
</feature>
<evidence type="ECO:0000313" key="4">
    <source>
        <dbReference type="Proteomes" id="UP000298180"/>
    </source>
</evidence>